<dbReference type="GO" id="GO:0048205">
    <property type="term" value="P:COPI coating of Golgi vesicle"/>
    <property type="evidence" value="ECO:0007669"/>
    <property type="project" value="TreeGrafter"/>
</dbReference>
<dbReference type="GO" id="GO:0000139">
    <property type="term" value="C:Golgi membrane"/>
    <property type="evidence" value="ECO:0007669"/>
    <property type="project" value="GOC"/>
</dbReference>
<evidence type="ECO:0000259" key="6">
    <source>
        <dbReference type="PROSITE" id="PS50115"/>
    </source>
</evidence>
<dbReference type="InterPro" id="IPR001164">
    <property type="entry name" value="ArfGAP_dom"/>
</dbReference>
<dbReference type="AlphaFoldDB" id="A0A9Q9F922"/>
<dbReference type="SMART" id="SM00105">
    <property type="entry name" value="ArfGap"/>
    <property type="match status" value="1"/>
</dbReference>
<dbReference type="InterPro" id="IPR038508">
    <property type="entry name" value="ArfGAP_dom_sf"/>
</dbReference>
<accession>A0A9Q9F922</accession>
<dbReference type="PROSITE" id="PS50115">
    <property type="entry name" value="ARFGAP"/>
    <property type="match status" value="1"/>
</dbReference>
<keyword evidence="4" id="KW-0862">Zinc</keyword>
<keyword evidence="2" id="KW-0479">Metal-binding</keyword>
<dbReference type="Proteomes" id="UP001059546">
    <property type="component" value="Chromosome XI"/>
</dbReference>
<dbReference type="Gene3D" id="1.10.220.150">
    <property type="entry name" value="Arf GTPase activating protein"/>
    <property type="match status" value="1"/>
</dbReference>
<dbReference type="CDD" id="cd08831">
    <property type="entry name" value="ArfGap_ArfGap2_3_like"/>
    <property type="match status" value="1"/>
</dbReference>
<dbReference type="PRINTS" id="PR00405">
    <property type="entry name" value="REVINTRACTNG"/>
</dbReference>
<dbReference type="EMBL" id="CP075157">
    <property type="protein sequence ID" value="UTX44319.1"/>
    <property type="molecule type" value="Genomic_DNA"/>
</dbReference>
<proteinExistence type="predicted"/>
<dbReference type="GO" id="GO:0008270">
    <property type="term" value="F:zinc ion binding"/>
    <property type="evidence" value="ECO:0007669"/>
    <property type="project" value="UniProtKB-KW"/>
</dbReference>
<dbReference type="PANTHER" id="PTHR45686">
    <property type="entry name" value="ADP-RIBOSYLATION FACTOR GTPASE ACTIVATING PROTEIN 3, ISOFORM H-RELATED"/>
    <property type="match status" value="1"/>
</dbReference>
<dbReference type="InterPro" id="IPR037278">
    <property type="entry name" value="ARFGAP/RecO"/>
</dbReference>
<dbReference type="GO" id="GO:0005096">
    <property type="term" value="F:GTPase activator activity"/>
    <property type="evidence" value="ECO:0007669"/>
    <property type="project" value="UniProtKB-KW"/>
</dbReference>
<sequence>MGMNFNKEVKMLREIEENKRCADCSTSNPPWASVTYGIFICFDCASVHRSLGVKTSFVKSVNLDIWDEKEYLFMKHGSNGNFRKFLEQHGLVGREMNEIYNNNHIKRYAANVKSLVVKDIGEEAFNKAKANTVPKESRDSDGWMNKSPMNCVNRNKSPYGTLGLESSGTGSLHSSIASTLSVVGSAIFSSAKVITGKTVEYGGIVVSSTKNMIKDNSSSLTSIFKRKELTPKDNLKVPEKQEICEKSGKWD</sequence>
<evidence type="ECO:0000256" key="5">
    <source>
        <dbReference type="PROSITE-ProRule" id="PRU00288"/>
    </source>
</evidence>
<keyword evidence="1" id="KW-0343">GTPase activation</keyword>
<name>A0A9Q9F922_ENCHE</name>
<reference evidence="7" key="1">
    <citation type="submission" date="2021-05" db="EMBL/GenBank/DDBJ databases">
        <title>Encephalitozoon hellem ATCC 50604 Complete Genome.</title>
        <authorList>
            <person name="Mascarenhas dos Santos A.C."/>
            <person name="Julian A.T."/>
            <person name="Pombert J.-F."/>
        </authorList>
    </citation>
    <scope>NUCLEOTIDE SEQUENCE</scope>
    <source>
        <strain evidence="7">ATCC 50604</strain>
    </source>
</reference>
<evidence type="ECO:0000313" key="8">
    <source>
        <dbReference type="Proteomes" id="UP001059546"/>
    </source>
</evidence>
<keyword evidence="3 5" id="KW-0863">Zinc-finger</keyword>
<dbReference type="SUPFAM" id="SSF57863">
    <property type="entry name" value="ArfGap/RecO-like zinc finger"/>
    <property type="match status" value="1"/>
</dbReference>
<dbReference type="Pfam" id="PF01412">
    <property type="entry name" value="ArfGap"/>
    <property type="match status" value="1"/>
</dbReference>
<protein>
    <submittedName>
        <fullName evidence="7">Arf GTPase activating protein</fullName>
    </submittedName>
</protein>
<feature type="domain" description="Arf-GAP" evidence="6">
    <location>
        <begin position="6"/>
        <end position="89"/>
    </location>
</feature>
<evidence type="ECO:0000256" key="1">
    <source>
        <dbReference type="ARBA" id="ARBA00022468"/>
    </source>
</evidence>
<dbReference type="PANTHER" id="PTHR45686:SF4">
    <property type="entry name" value="ADP-RIBOSYLATION FACTOR GTPASE ACTIVATING PROTEIN 3, ISOFORM H"/>
    <property type="match status" value="1"/>
</dbReference>
<evidence type="ECO:0000256" key="2">
    <source>
        <dbReference type="ARBA" id="ARBA00022723"/>
    </source>
</evidence>
<evidence type="ECO:0000256" key="4">
    <source>
        <dbReference type="ARBA" id="ARBA00022833"/>
    </source>
</evidence>
<evidence type="ECO:0000256" key="3">
    <source>
        <dbReference type="ARBA" id="ARBA00022771"/>
    </source>
</evidence>
<organism evidence="7 8">
    <name type="scientific">Encephalitozoon hellem</name>
    <name type="common">Microsporidian parasite</name>
    <dbReference type="NCBI Taxonomy" id="27973"/>
    <lineage>
        <taxon>Eukaryota</taxon>
        <taxon>Fungi</taxon>
        <taxon>Fungi incertae sedis</taxon>
        <taxon>Microsporidia</taxon>
        <taxon>Unikaryonidae</taxon>
        <taxon>Encephalitozoon</taxon>
    </lineage>
</organism>
<evidence type="ECO:0000313" key="7">
    <source>
        <dbReference type="EMBL" id="UTX44319.1"/>
    </source>
</evidence>
<gene>
    <name evidence="7" type="ORF">GPU96_11g21180</name>
</gene>